<dbReference type="PANTHER" id="PTHR44068">
    <property type="entry name" value="ZGC:194242"/>
    <property type="match status" value="1"/>
</dbReference>
<evidence type="ECO:0000259" key="4">
    <source>
        <dbReference type="SMART" id="SM00828"/>
    </source>
</evidence>
<dbReference type="Gene3D" id="3.40.50.150">
    <property type="entry name" value="Vaccinia Virus protein VP39"/>
    <property type="match status" value="1"/>
</dbReference>
<dbReference type="Pfam" id="PF08241">
    <property type="entry name" value="Methyltransf_11"/>
    <property type="match status" value="1"/>
</dbReference>
<dbReference type="KEGG" id="bgok:Pr1d_53290"/>
<sequence>MTAQPNNPPYIDGLLQRLANGDSRTAAAFSRHVHWGYWEEPPRAVCTPEEYGEAAEHLCRVLCNTAGIDDGMRIVDVGCGFGGTIASLSERFGQLQLVGVNIDPRQLERAAELVRPCGINSIEFVQADAARIPLDDSSCDVVLAVESVFHFDRAAFVAEASRLLAPGGNLTLSDFVPSERAAEYLDAIDFSADEAVQWSYGEIDLTCSLDRYRELAKANGLRLTKAMDVTENTLPTYKFLAASASDWPKSREVELFTRATSLLEKASRKGMLGYQVLRFEKH</sequence>
<accession>A0A5B9QVE6</accession>
<name>A0A5B9QVE6_9BACT</name>
<dbReference type="AlphaFoldDB" id="A0A5B9QVE6"/>
<dbReference type="InterPro" id="IPR020803">
    <property type="entry name" value="MeTfrase_dom"/>
</dbReference>
<keyword evidence="2 5" id="KW-0808">Transferase</keyword>
<dbReference type="SUPFAM" id="SSF53335">
    <property type="entry name" value="S-adenosyl-L-methionine-dependent methyltransferases"/>
    <property type="match status" value="1"/>
</dbReference>
<evidence type="ECO:0000256" key="3">
    <source>
        <dbReference type="ARBA" id="ARBA00022691"/>
    </source>
</evidence>
<gene>
    <name evidence="5" type="primary">rebM_3</name>
    <name evidence="5" type="ORF">Pr1d_53290</name>
</gene>
<keyword evidence="6" id="KW-1185">Reference proteome</keyword>
<evidence type="ECO:0000256" key="1">
    <source>
        <dbReference type="ARBA" id="ARBA00022603"/>
    </source>
</evidence>
<dbReference type="InterPro" id="IPR050447">
    <property type="entry name" value="Erg6_SMT_methyltransf"/>
</dbReference>
<dbReference type="CDD" id="cd02440">
    <property type="entry name" value="AdoMet_MTases"/>
    <property type="match status" value="1"/>
</dbReference>
<dbReference type="EC" id="2.1.1.164" evidence="5"/>
<dbReference type="GO" id="GO:0008757">
    <property type="term" value="F:S-adenosylmethionine-dependent methyltransferase activity"/>
    <property type="evidence" value="ECO:0007669"/>
    <property type="project" value="InterPro"/>
</dbReference>
<organism evidence="5 6">
    <name type="scientific">Bythopirellula goksoeyrii</name>
    <dbReference type="NCBI Taxonomy" id="1400387"/>
    <lineage>
        <taxon>Bacteria</taxon>
        <taxon>Pseudomonadati</taxon>
        <taxon>Planctomycetota</taxon>
        <taxon>Planctomycetia</taxon>
        <taxon>Pirellulales</taxon>
        <taxon>Lacipirellulaceae</taxon>
        <taxon>Bythopirellula</taxon>
    </lineage>
</organism>
<evidence type="ECO:0000313" key="6">
    <source>
        <dbReference type="Proteomes" id="UP000323917"/>
    </source>
</evidence>
<evidence type="ECO:0000313" key="5">
    <source>
        <dbReference type="EMBL" id="QEG37981.1"/>
    </source>
</evidence>
<evidence type="ECO:0000256" key="2">
    <source>
        <dbReference type="ARBA" id="ARBA00022679"/>
    </source>
</evidence>
<dbReference type="SMART" id="SM00828">
    <property type="entry name" value="PKS_MT"/>
    <property type="match status" value="1"/>
</dbReference>
<dbReference type="InterPro" id="IPR013216">
    <property type="entry name" value="Methyltransf_11"/>
</dbReference>
<dbReference type="Proteomes" id="UP000323917">
    <property type="component" value="Chromosome"/>
</dbReference>
<dbReference type="GO" id="GO:0102082">
    <property type="term" value="F:demethylrebeccamycin--D-glucose O-methyltransferase activity"/>
    <property type="evidence" value="ECO:0007669"/>
    <property type="project" value="UniProtKB-EC"/>
</dbReference>
<keyword evidence="3" id="KW-0949">S-adenosyl-L-methionine</keyword>
<keyword evidence="1 5" id="KW-0489">Methyltransferase</keyword>
<dbReference type="PANTHER" id="PTHR44068:SF11">
    <property type="entry name" value="GERANYL DIPHOSPHATE 2-C-METHYLTRANSFERASE"/>
    <property type="match status" value="1"/>
</dbReference>
<reference evidence="5 6" key="1">
    <citation type="submission" date="2019-08" db="EMBL/GenBank/DDBJ databases">
        <title>Deep-cultivation of Planctomycetes and their phenomic and genomic characterization uncovers novel biology.</title>
        <authorList>
            <person name="Wiegand S."/>
            <person name="Jogler M."/>
            <person name="Boedeker C."/>
            <person name="Pinto D."/>
            <person name="Vollmers J."/>
            <person name="Rivas-Marin E."/>
            <person name="Kohn T."/>
            <person name="Peeters S.H."/>
            <person name="Heuer A."/>
            <person name="Rast P."/>
            <person name="Oberbeckmann S."/>
            <person name="Bunk B."/>
            <person name="Jeske O."/>
            <person name="Meyerdierks A."/>
            <person name="Storesund J.E."/>
            <person name="Kallscheuer N."/>
            <person name="Luecker S."/>
            <person name="Lage O.M."/>
            <person name="Pohl T."/>
            <person name="Merkel B.J."/>
            <person name="Hornburger P."/>
            <person name="Mueller R.-W."/>
            <person name="Bruemmer F."/>
            <person name="Labrenz M."/>
            <person name="Spormann A.M."/>
            <person name="Op den Camp H."/>
            <person name="Overmann J."/>
            <person name="Amann R."/>
            <person name="Jetten M.S.M."/>
            <person name="Mascher T."/>
            <person name="Medema M.H."/>
            <person name="Devos D.P."/>
            <person name="Kaster A.-K."/>
            <person name="Ovreas L."/>
            <person name="Rohde M."/>
            <person name="Galperin M.Y."/>
            <person name="Jogler C."/>
        </authorList>
    </citation>
    <scope>NUCLEOTIDE SEQUENCE [LARGE SCALE GENOMIC DNA]</scope>
    <source>
        <strain evidence="5 6">Pr1d</strain>
    </source>
</reference>
<dbReference type="GO" id="GO:0032259">
    <property type="term" value="P:methylation"/>
    <property type="evidence" value="ECO:0007669"/>
    <property type="project" value="UniProtKB-KW"/>
</dbReference>
<dbReference type="RefSeq" id="WP_168205484.1">
    <property type="nucleotide sequence ID" value="NZ_CP042913.1"/>
</dbReference>
<feature type="domain" description="Polyketide synthase-like methyltransferase" evidence="4">
    <location>
        <begin position="43"/>
        <end position="268"/>
    </location>
</feature>
<protein>
    <submittedName>
        <fullName evidence="5">Demethylrebeccamycin-D-glucose O-methyltransferase</fullName>
        <ecNumber evidence="5">2.1.1.164</ecNumber>
    </submittedName>
</protein>
<proteinExistence type="predicted"/>
<dbReference type="EMBL" id="CP042913">
    <property type="protein sequence ID" value="QEG37981.1"/>
    <property type="molecule type" value="Genomic_DNA"/>
</dbReference>
<dbReference type="InterPro" id="IPR029063">
    <property type="entry name" value="SAM-dependent_MTases_sf"/>
</dbReference>